<dbReference type="PANTHER" id="PTHR23135:SF4">
    <property type="entry name" value="UDP-N-ACETYLMURAMOYL-L-ALANYL-D-GLUTAMATE--2,6-DIAMINOPIMELATE LIGASE MURE HOMOLOG, CHLOROPLASTIC"/>
    <property type="match status" value="1"/>
</dbReference>
<dbReference type="SUPFAM" id="SSF53244">
    <property type="entry name" value="MurD-like peptide ligases, peptide-binding domain"/>
    <property type="match status" value="1"/>
</dbReference>
<feature type="domain" description="Mur ligase C-terminal" evidence="1">
    <location>
        <begin position="207"/>
        <end position="333"/>
    </location>
</feature>
<accession>A0A0G0KI74</accession>
<dbReference type="AlphaFoldDB" id="A0A0G0KI74"/>
<dbReference type="EMBL" id="LBVC01000020">
    <property type="protein sequence ID" value="KKQ78482.1"/>
    <property type="molecule type" value="Genomic_DNA"/>
</dbReference>
<dbReference type="InterPro" id="IPR036615">
    <property type="entry name" value="Mur_ligase_C_dom_sf"/>
</dbReference>
<dbReference type="SUPFAM" id="SSF53623">
    <property type="entry name" value="MurD-like peptide ligases, catalytic domain"/>
    <property type="match status" value="1"/>
</dbReference>
<keyword evidence="3" id="KW-0436">Ligase</keyword>
<dbReference type="PATRIC" id="fig|1618432.3.peg.318"/>
<proteinExistence type="predicted"/>
<dbReference type="GO" id="GO:0016881">
    <property type="term" value="F:acid-amino acid ligase activity"/>
    <property type="evidence" value="ECO:0007669"/>
    <property type="project" value="InterPro"/>
</dbReference>
<name>A0A0G0KI74_9BACT</name>
<gene>
    <name evidence="3" type="ORF">US99_C0020G0007</name>
</gene>
<evidence type="ECO:0000313" key="3">
    <source>
        <dbReference type="EMBL" id="KKQ78482.1"/>
    </source>
</evidence>
<organism evidence="3 4">
    <name type="scientific">Candidatus Daviesbacteria bacterium GW2011_GWF2_38_6</name>
    <dbReference type="NCBI Taxonomy" id="1618432"/>
    <lineage>
        <taxon>Bacteria</taxon>
        <taxon>Candidatus Daviesiibacteriota</taxon>
    </lineage>
</organism>
<sequence>MRNLIRSFLPQLVVNYFWHLPKAVLANVFYGFPTKNLKVIGVTGTDGKTTTVNMIYQILKAANKKVFMISTINSPGLHVTSPDPFVVQKLIKEAVTEGNKYLVLEVTSHALDQFRFWGIKFEVGVITNITHEHLDYHKTFENYKNTKLKLLKNSKIPIEYIKLKLKLKIPGEYNIENASAAVAVTTALGIDKELARKAVENFEGLTGRMEEVKNKRGLKIIIDFAHTPNGLEQALKALRGLTKGKLIAVFGSAGQRDEGKRPLMGQIARKLADYVVVTAEDPRGELEIINKQITQSAKTGKNLFVIEDRQKAIDFAINKLAKKGDTVGIFGKGHEKSMNLDGKNEIPWSDKEAVEKVLNGQ</sequence>
<reference evidence="3 4" key="1">
    <citation type="journal article" date="2015" name="Nature">
        <title>rRNA introns, odd ribosomes, and small enigmatic genomes across a large radiation of phyla.</title>
        <authorList>
            <person name="Brown C.T."/>
            <person name="Hug L.A."/>
            <person name="Thomas B.C."/>
            <person name="Sharon I."/>
            <person name="Castelle C.J."/>
            <person name="Singh A."/>
            <person name="Wilkins M.J."/>
            <person name="Williams K.H."/>
            <person name="Banfield J.F."/>
        </authorList>
    </citation>
    <scope>NUCLEOTIDE SEQUENCE [LARGE SCALE GENOMIC DNA]</scope>
</reference>
<comment type="caution">
    <text evidence="3">The sequence shown here is derived from an EMBL/GenBank/DDBJ whole genome shotgun (WGS) entry which is preliminary data.</text>
</comment>
<dbReference type="PANTHER" id="PTHR23135">
    <property type="entry name" value="MUR LIGASE FAMILY MEMBER"/>
    <property type="match status" value="1"/>
</dbReference>
<evidence type="ECO:0000259" key="2">
    <source>
        <dbReference type="Pfam" id="PF08245"/>
    </source>
</evidence>
<dbReference type="InterPro" id="IPR013221">
    <property type="entry name" value="Mur_ligase_cen"/>
</dbReference>
<dbReference type="GO" id="GO:0005524">
    <property type="term" value="F:ATP binding"/>
    <property type="evidence" value="ECO:0007669"/>
    <property type="project" value="InterPro"/>
</dbReference>
<protein>
    <submittedName>
        <fullName evidence="3">UDP-N-acetylmuramoyl-L-alanyl-D-glutamate-2, 6-diaminopimelate ligase</fullName>
    </submittedName>
</protein>
<evidence type="ECO:0000313" key="4">
    <source>
        <dbReference type="Proteomes" id="UP000034324"/>
    </source>
</evidence>
<dbReference type="Proteomes" id="UP000034324">
    <property type="component" value="Unassembled WGS sequence"/>
</dbReference>
<feature type="domain" description="Mur ligase central" evidence="2">
    <location>
        <begin position="42"/>
        <end position="155"/>
    </location>
</feature>
<dbReference type="Gene3D" id="3.40.1190.10">
    <property type="entry name" value="Mur-like, catalytic domain"/>
    <property type="match status" value="2"/>
</dbReference>
<dbReference type="Pfam" id="PF02875">
    <property type="entry name" value="Mur_ligase_C"/>
    <property type="match status" value="1"/>
</dbReference>
<dbReference type="InterPro" id="IPR004101">
    <property type="entry name" value="Mur_ligase_C"/>
</dbReference>
<dbReference type="InterPro" id="IPR036565">
    <property type="entry name" value="Mur-like_cat_sf"/>
</dbReference>
<dbReference type="Gene3D" id="3.90.190.20">
    <property type="entry name" value="Mur ligase, C-terminal domain"/>
    <property type="match status" value="1"/>
</dbReference>
<dbReference type="Pfam" id="PF08245">
    <property type="entry name" value="Mur_ligase_M"/>
    <property type="match status" value="1"/>
</dbReference>
<evidence type="ECO:0000259" key="1">
    <source>
        <dbReference type="Pfam" id="PF02875"/>
    </source>
</evidence>